<feature type="transmembrane region" description="Helical" evidence="1">
    <location>
        <begin position="107"/>
        <end position="127"/>
    </location>
</feature>
<dbReference type="InterPro" id="IPR010397">
    <property type="entry name" value="DUF996"/>
</dbReference>
<feature type="transmembrane region" description="Helical" evidence="1">
    <location>
        <begin position="73"/>
        <end position="95"/>
    </location>
</feature>
<keyword evidence="1" id="KW-1133">Transmembrane helix</keyword>
<accession>A0A2J6WFN3</accession>
<evidence type="ECO:0000256" key="1">
    <source>
        <dbReference type="SAM" id="Phobius"/>
    </source>
</evidence>
<dbReference type="Pfam" id="PF06195">
    <property type="entry name" value="DUF996"/>
    <property type="match status" value="1"/>
</dbReference>
<feature type="transmembrane region" description="Helical" evidence="1">
    <location>
        <begin position="148"/>
        <end position="169"/>
    </location>
</feature>
<dbReference type="RefSeq" id="WP_424586767.1">
    <property type="nucleotide sequence ID" value="NZ_JBNAUB010000011.1"/>
</dbReference>
<feature type="transmembrane region" description="Helical" evidence="1">
    <location>
        <begin position="9"/>
        <end position="27"/>
    </location>
</feature>
<evidence type="ECO:0008006" key="4">
    <source>
        <dbReference type="Google" id="ProtNLM"/>
    </source>
</evidence>
<feature type="transmembrane region" description="Helical" evidence="1">
    <location>
        <begin position="33"/>
        <end position="52"/>
    </location>
</feature>
<name>A0A2J6WFN3_9BACT</name>
<evidence type="ECO:0000313" key="2">
    <source>
        <dbReference type="EMBL" id="PMP68562.1"/>
    </source>
</evidence>
<dbReference type="Proteomes" id="UP000237040">
    <property type="component" value="Unassembled WGS sequence"/>
</dbReference>
<sequence length="195" mass="21437">MEKIELKNAKLMGGIGAILPLVASLFIRRGFGLSFIFGVASIILILMALNEISKKVQKPDIFSNYLTGFILQLINYFVMLIFAVVGGFALIFSFANGFMGGMRGFGFGMILVLLVIYVLFVVSYYYIKKSFDAISDSLSNQHFKTAGMLLYYGSILLIVFGLGAILMFVGEIFEIIGFFSLPDEIEIGAPSEPQG</sequence>
<gene>
    <name evidence="2" type="ORF">C0189_00970</name>
</gene>
<dbReference type="AlphaFoldDB" id="A0A2J6WFN3"/>
<proteinExistence type="predicted"/>
<keyword evidence="1" id="KW-0472">Membrane</keyword>
<organism evidence="2 3">
    <name type="scientific">Caldisericum exile</name>
    <dbReference type="NCBI Taxonomy" id="693075"/>
    <lineage>
        <taxon>Bacteria</taxon>
        <taxon>Pseudomonadati</taxon>
        <taxon>Caldisericota/Cryosericota group</taxon>
        <taxon>Caldisericota</taxon>
        <taxon>Caldisericia</taxon>
        <taxon>Caldisericales</taxon>
        <taxon>Caldisericaceae</taxon>
        <taxon>Caldisericum</taxon>
    </lineage>
</organism>
<comment type="caution">
    <text evidence="2">The sequence shown here is derived from an EMBL/GenBank/DDBJ whole genome shotgun (WGS) entry which is preliminary data.</text>
</comment>
<keyword evidence="1" id="KW-0812">Transmembrane</keyword>
<reference evidence="2 3" key="1">
    <citation type="submission" date="2018-01" db="EMBL/GenBank/DDBJ databases">
        <title>Metagenomic assembled genomes from two thermal pools in the Uzon Caldera, Kamchatka, Russia.</title>
        <authorList>
            <person name="Wilkins L."/>
            <person name="Ettinger C."/>
        </authorList>
    </citation>
    <scope>NUCLEOTIDE SEQUENCE [LARGE SCALE GENOMIC DNA]</scope>
    <source>
        <strain evidence="2">ZAV-07</strain>
    </source>
</reference>
<protein>
    <recommendedName>
        <fullName evidence="4">DUF996 domain-containing protein</fullName>
    </recommendedName>
</protein>
<evidence type="ECO:0000313" key="3">
    <source>
        <dbReference type="Proteomes" id="UP000237040"/>
    </source>
</evidence>
<dbReference type="EMBL" id="PNIL01000015">
    <property type="protein sequence ID" value="PMP68562.1"/>
    <property type="molecule type" value="Genomic_DNA"/>
</dbReference>